<sequence length="392" mass="43374">MSRKRKATSDAEASWQPQAPPAPGQLWPSRPDGQDTFETARNHFDRFLVRERTEGREAPETYVSMCDADVKGQRGRYLFERFLAWCRTGIPVRPGTLTQYLSQIHVDMVYRCRDIMADCGWLSPHEWSRNASRLVSDVTKARVQSGQVIGGISDYLRAMWVASQVESVDASLLTSAPPPTLQSSAGTSVNDVDTLSTSAQSILARLDAIDVRCRHLAGMEQRLGALIAEGLNGNRQLADAGQPTTGYLTTTIRPTTTTAHVLQPWTNVFPMEYAETFANVSLRNLFVACCTTGLLHGKLRDSVPQQLRKRASRNRARACRLFDLMREVIGEPVPPRPNRGTEDILAWLETVQRMSVAAETGLIDWASSQAGTRLTTACSIAGWLEKGANRIA</sequence>
<evidence type="ECO:0000313" key="2">
    <source>
        <dbReference type="EMBL" id="CEO98103.1"/>
    </source>
</evidence>
<keyword evidence="3" id="KW-0496">Mitochondrion</keyword>
<name>A0A0G4IRZ1_PLABS</name>
<reference evidence="2 4" key="1">
    <citation type="submission" date="2015-02" db="EMBL/GenBank/DDBJ databases">
        <authorList>
            <person name="Chooi Y.-H."/>
        </authorList>
    </citation>
    <scope>NUCLEOTIDE SEQUENCE [LARGE SCALE GENOMIC DNA]</scope>
    <source>
        <strain evidence="2">E3</strain>
    </source>
</reference>
<dbReference type="Proteomes" id="UP000290189">
    <property type="component" value="Unassembled WGS sequence"/>
</dbReference>
<proteinExistence type="predicted"/>
<evidence type="ECO:0000313" key="4">
    <source>
        <dbReference type="Proteomes" id="UP000039324"/>
    </source>
</evidence>
<accession>A0A0G4IRZ1</accession>
<organism evidence="2 4">
    <name type="scientific">Plasmodiophora brassicae</name>
    <name type="common">Clubroot disease agent</name>
    <dbReference type="NCBI Taxonomy" id="37360"/>
    <lineage>
        <taxon>Eukaryota</taxon>
        <taxon>Sar</taxon>
        <taxon>Rhizaria</taxon>
        <taxon>Endomyxa</taxon>
        <taxon>Phytomyxea</taxon>
        <taxon>Plasmodiophorida</taxon>
        <taxon>Plasmodiophoridae</taxon>
        <taxon>Plasmodiophora</taxon>
    </lineage>
</organism>
<dbReference type="EMBL" id="CDSF01000082">
    <property type="protein sequence ID" value="CEO98103.1"/>
    <property type="molecule type" value="Genomic_DNA"/>
</dbReference>
<dbReference type="Proteomes" id="UP000039324">
    <property type="component" value="Unassembled WGS sequence"/>
</dbReference>
<feature type="region of interest" description="Disordered" evidence="1">
    <location>
        <begin position="1"/>
        <end position="35"/>
    </location>
</feature>
<evidence type="ECO:0000256" key="1">
    <source>
        <dbReference type="SAM" id="MobiDB-lite"/>
    </source>
</evidence>
<dbReference type="AlphaFoldDB" id="A0A0G4IRZ1"/>
<dbReference type="EMBL" id="OVEO01000005">
    <property type="protein sequence ID" value="SPQ96078.1"/>
    <property type="molecule type" value="Genomic_DNA"/>
</dbReference>
<gene>
    <name evidence="2" type="ORF">PBRA_006217</name>
    <name evidence="3" type="ORF">PLBR_LOCUS3293</name>
</gene>
<geneLocation type="mitochondrion" evidence="3"/>
<evidence type="ECO:0000313" key="3">
    <source>
        <dbReference type="EMBL" id="SPQ96078.1"/>
    </source>
</evidence>
<protein>
    <submittedName>
        <fullName evidence="2">Uncharacterized protein</fullName>
    </submittedName>
</protein>
<evidence type="ECO:0000313" key="5">
    <source>
        <dbReference type="Proteomes" id="UP000290189"/>
    </source>
</evidence>
<keyword evidence="4" id="KW-1185">Reference proteome</keyword>
<reference evidence="3 5" key="2">
    <citation type="submission" date="2018-03" db="EMBL/GenBank/DDBJ databases">
        <authorList>
            <person name="Fogelqvist J."/>
        </authorList>
    </citation>
    <scope>NUCLEOTIDE SEQUENCE [LARGE SCALE GENOMIC DNA]</scope>
</reference>